<dbReference type="Proteomes" id="UP000277811">
    <property type="component" value="Unassembled WGS sequence"/>
</dbReference>
<dbReference type="AlphaFoldDB" id="A0A498RDD7"/>
<keyword evidence="2" id="KW-1185">Reference proteome</keyword>
<accession>A0A498RDD7</accession>
<dbReference type="SUPFAM" id="SSF52141">
    <property type="entry name" value="Uracil-DNA glycosylase-like"/>
    <property type="match status" value="1"/>
</dbReference>
<proteinExistence type="predicted"/>
<name>A0A498RDD7_9FIRM</name>
<evidence type="ECO:0000313" key="1">
    <source>
        <dbReference type="EMBL" id="VBB07208.1"/>
    </source>
</evidence>
<evidence type="ECO:0000313" key="2">
    <source>
        <dbReference type="Proteomes" id="UP000277811"/>
    </source>
</evidence>
<dbReference type="RefSeq" id="WP_122628148.1">
    <property type="nucleotide sequence ID" value="NZ_UPPP01000072.1"/>
</dbReference>
<dbReference type="CDD" id="cd10035">
    <property type="entry name" value="UDG_like"/>
    <property type="match status" value="1"/>
</dbReference>
<dbReference type="OrthoDB" id="4977218at2"/>
<dbReference type="InterPro" id="IPR036895">
    <property type="entry name" value="Uracil-DNA_glycosylase-like_sf"/>
</dbReference>
<protein>
    <recommendedName>
        <fullName evidence="3">Uracil-DNA glycosylase</fullName>
    </recommendedName>
</protein>
<dbReference type="Gene3D" id="3.40.470.10">
    <property type="entry name" value="Uracil-DNA glycosylase-like domain"/>
    <property type="match status" value="1"/>
</dbReference>
<reference evidence="1 2" key="1">
    <citation type="submission" date="2018-06" db="EMBL/GenBank/DDBJ databases">
        <authorList>
            <person name="Strepis N."/>
        </authorList>
    </citation>
    <scope>NUCLEOTIDE SEQUENCE [LARGE SCALE GENOMIC DNA]</scope>
    <source>
        <strain evidence="1">LUCI</strain>
    </source>
</reference>
<dbReference type="EMBL" id="UPPP01000072">
    <property type="protein sequence ID" value="VBB07208.1"/>
    <property type="molecule type" value="Genomic_DNA"/>
</dbReference>
<gene>
    <name evidence="1" type="ORF">LUCI_2452</name>
</gene>
<evidence type="ECO:0008006" key="3">
    <source>
        <dbReference type="Google" id="ProtNLM"/>
    </source>
</evidence>
<organism evidence="1 2">
    <name type="scientific">Lucifera butyrica</name>
    <dbReference type="NCBI Taxonomy" id="1351585"/>
    <lineage>
        <taxon>Bacteria</taxon>
        <taxon>Bacillati</taxon>
        <taxon>Bacillota</taxon>
        <taxon>Negativicutes</taxon>
        <taxon>Veillonellales</taxon>
        <taxon>Veillonellaceae</taxon>
        <taxon>Lucifera</taxon>
    </lineage>
</organism>
<sequence>MPQVIQFINELKSYTAPEVYNPWVDFDGKFDIGEMAPGIRCDQLEKYLRLRLDEAKYIFVAEALGYQGGHFSGIAMTSERILLGYHPIVHSSMVIGGNGQRTSNAGHPNIKKKCREEGYNEPTATIVWESILKNSKSPMDVILWNIFPFHPFKKGNLLTNRTPSLAELEAGAAYLRSLQNIIPNAQIISIGAKSDKTLAEFGIQHASVPHPANGGANDFRARIADLL</sequence>